<dbReference type="GO" id="GO:0005634">
    <property type="term" value="C:nucleus"/>
    <property type="evidence" value="ECO:0007669"/>
    <property type="project" value="TreeGrafter"/>
</dbReference>
<dbReference type="PANTHER" id="PTHR24113:SF12">
    <property type="entry name" value="RAN GTPASE-ACTIVATING PROTEIN 1"/>
    <property type="match status" value="1"/>
</dbReference>
<dbReference type="InterPro" id="IPR032675">
    <property type="entry name" value="LRR_dom_sf"/>
</dbReference>
<feature type="compositionally biased region" description="Polar residues" evidence="4">
    <location>
        <begin position="13"/>
        <end position="31"/>
    </location>
</feature>
<evidence type="ECO:0000256" key="1">
    <source>
        <dbReference type="ARBA" id="ARBA00022468"/>
    </source>
</evidence>
<sequence>MELVEEAHEFEEQSSPSARSHHIQNMSQSARSDVKTHLSAHLPTEVNDFISTLESAPSPAEVFVNQDIPLISDIQQNYNPEDLLSLYLQDCAKNDYYPQNAIITQLRSGNPNLISNQPLNINGAKSLSQILPKFAKICLKNANLGVLGLVEIVASLTQFAHAEIPSAIETTDKIAQNDLKELEISASNLSSTPQILSKNVPGSDILDPQKPLAASSASTCLLNFNQTIPRLPPSEAENSSQFGSQIDFPLKMRNFKLQNQFIAGNVIQKLILTCKTLVSLNLQSNKLGDNNVQQLLKSIDSSQISYLNVSNNDLTDEFLFGLGRQIENSVVANLVLQNNRFSASGMVVFSAFLAENNKYLEVLDVSENDIGDVGISFLIANFCGCGFASKEVFSEGQKLVFKAFQGKQLTGVFKKLPGAGNGDFKTLIARKCGFGIIGAVQICHLLNNITNIEKLDISGNHYSDAGWYGIMKAVSQRALKAGKITCLVVQWQVFREEYFRLKEGEKGIEAILEEVQAIDKSKIEHLEVVE</sequence>
<dbReference type="Gene3D" id="3.80.10.10">
    <property type="entry name" value="Ribonuclease Inhibitor"/>
    <property type="match status" value="1"/>
</dbReference>
<evidence type="ECO:0000256" key="4">
    <source>
        <dbReference type="SAM" id="MobiDB-lite"/>
    </source>
</evidence>
<evidence type="ECO:0000313" key="7">
    <source>
        <dbReference type="Proteomes" id="UP000018208"/>
    </source>
</evidence>
<dbReference type="GO" id="GO:0005096">
    <property type="term" value="F:GTPase activator activity"/>
    <property type="evidence" value="ECO:0007669"/>
    <property type="project" value="UniProtKB-KW"/>
</dbReference>
<keyword evidence="1" id="KW-0343">GTPase activation</keyword>
<organism evidence="5">
    <name type="scientific">Spironucleus salmonicida</name>
    <dbReference type="NCBI Taxonomy" id="348837"/>
    <lineage>
        <taxon>Eukaryota</taxon>
        <taxon>Metamonada</taxon>
        <taxon>Diplomonadida</taxon>
        <taxon>Hexamitidae</taxon>
        <taxon>Hexamitinae</taxon>
        <taxon>Spironucleus</taxon>
    </lineage>
</organism>
<keyword evidence="3" id="KW-0677">Repeat</keyword>
<keyword evidence="2" id="KW-0433">Leucine-rich repeat</keyword>
<dbReference type="InterPro" id="IPR001611">
    <property type="entry name" value="Leu-rich_rpt"/>
</dbReference>
<proteinExistence type="predicted"/>
<name>V6LP75_9EUKA</name>
<feature type="compositionally biased region" description="Basic and acidic residues" evidence="4">
    <location>
        <begin position="1"/>
        <end position="11"/>
    </location>
</feature>
<feature type="region of interest" description="Disordered" evidence="4">
    <location>
        <begin position="1"/>
        <end position="37"/>
    </location>
</feature>
<gene>
    <name evidence="5" type="ORF">SS50377_17842</name>
    <name evidence="6" type="ORF">SS50377_27971</name>
</gene>
<dbReference type="VEuPathDB" id="GiardiaDB:SS50377_27971"/>
<dbReference type="OrthoDB" id="201274at2759"/>
<evidence type="ECO:0000313" key="6">
    <source>
        <dbReference type="EMBL" id="KAH0569997.1"/>
    </source>
</evidence>
<dbReference type="GO" id="GO:0048471">
    <property type="term" value="C:perinuclear region of cytoplasm"/>
    <property type="evidence" value="ECO:0007669"/>
    <property type="project" value="TreeGrafter"/>
</dbReference>
<dbReference type="Proteomes" id="UP000018208">
    <property type="component" value="Unassembled WGS sequence"/>
</dbReference>
<dbReference type="Pfam" id="PF13516">
    <property type="entry name" value="LRR_6"/>
    <property type="match status" value="2"/>
</dbReference>
<accession>V6LP75</accession>
<dbReference type="SUPFAM" id="SSF52047">
    <property type="entry name" value="RNI-like"/>
    <property type="match status" value="1"/>
</dbReference>
<protein>
    <submittedName>
        <fullName evidence="5">Uncharacterized protein</fullName>
    </submittedName>
</protein>
<evidence type="ECO:0000313" key="5">
    <source>
        <dbReference type="EMBL" id="EST42529.1"/>
    </source>
</evidence>
<keyword evidence="7" id="KW-1185">Reference proteome</keyword>
<dbReference type="EMBL" id="AUWU02000008">
    <property type="protein sequence ID" value="KAH0569997.1"/>
    <property type="molecule type" value="Genomic_DNA"/>
</dbReference>
<dbReference type="GO" id="GO:0006913">
    <property type="term" value="P:nucleocytoplasmic transport"/>
    <property type="evidence" value="ECO:0007669"/>
    <property type="project" value="TreeGrafter"/>
</dbReference>
<dbReference type="AlphaFoldDB" id="V6LP75"/>
<dbReference type="SMART" id="SM00368">
    <property type="entry name" value="LRR_RI"/>
    <property type="match status" value="5"/>
</dbReference>
<dbReference type="InterPro" id="IPR027038">
    <property type="entry name" value="RanGap"/>
</dbReference>
<dbReference type="EMBL" id="KI546159">
    <property type="protein sequence ID" value="EST42529.1"/>
    <property type="molecule type" value="Genomic_DNA"/>
</dbReference>
<evidence type="ECO:0000256" key="2">
    <source>
        <dbReference type="ARBA" id="ARBA00022614"/>
    </source>
</evidence>
<reference evidence="5 6" key="1">
    <citation type="journal article" date="2014" name="PLoS Genet.">
        <title>The Genome of Spironucleus salmonicida Highlights a Fish Pathogen Adapted to Fluctuating Environments.</title>
        <authorList>
            <person name="Xu F."/>
            <person name="Jerlstrom-Hultqvist J."/>
            <person name="Einarsson E."/>
            <person name="Astvaldsson A."/>
            <person name="Svard S.G."/>
            <person name="Andersson J.O."/>
        </authorList>
    </citation>
    <scope>NUCLEOTIDE SEQUENCE</scope>
    <source>
        <strain evidence="6">ATCC 50377</strain>
    </source>
</reference>
<reference evidence="6" key="2">
    <citation type="submission" date="2020-12" db="EMBL/GenBank/DDBJ databases">
        <title>New Spironucleus salmonicida genome in near-complete chromosomes.</title>
        <authorList>
            <person name="Xu F."/>
            <person name="Kurt Z."/>
            <person name="Jimenez-Gonzalez A."/>
            <person name="Astvaldsson A."/>
            <person name="Andersson J.O."/>
            <person name="Svard S.G."/>
        </authorList>
    </citation>
    <scope>NUCLEOTIDE SEQUENCE</scope>
    <source>
        <strain evidence="6">ATCC 50377</strain>
    </source>
</reference>
<dbReference type="PANTHER" id="PTHR24113">
    <property type="entry name" value="RAN GTPASE-ACTIVATING PROTEIN 1"/>
    <property type="match status" value="1"/>
</dbReference>
<dbReference type="GO" id="GO:0005829">
    <property type="term" value="C:cytosol"/>
    <property type="evidence" value="ECO:0007669"/>
    <property type="project" value="TreeGrafter"/>
</dbReference>
<evidence type="ECO:0000256" key="3">
    <source>
        <dbReference type="ARBA" id="ARBA00022737"/>
    </source>
</evidence>
<dbReference type="GO" id="GO:0031267">
    <property type="term" value="F:small GTPase binding"/>
    <property type="evidence" value="ECO:0007669"/>
    <property type="project" value="TreeGrafter"/>
</dbReference>